<dbReference type="SUPFAM" id="SSF52540">
    <property type="entry name" value="P-loop containing nucleoside triphosphate hydrolases"/>
    <property type="match status" value="1"/>
</dbReference>
<evidence type="ECO:0000313" key="3">
    <source>
        <dbReference type="EMBL" id="OGH71032.1"/>
    </source>
</evidence>
<dbReference type="Proteomes" id="UP000177457">
    <property type="component" value="Unassembled WGS sequence"/>
</dbReference>
<gene>
    <name evidence="3" type="ORF">A3C90_04320</name>
</gene>
<accession>A0A1F6MHA7</accession>
<dbReference type="InterPro" id="IPR006321">
    <property type="entry name" value="PilT/PilU"/>
</dbReference>
<dbReference type="EMBL" id="MFQE01000038">
    <property type="protein sequence ID" value="OGH71032.1"/>
    <property type="molecule type" value="Genomic_DNA"/>
</dbReference>
<dbReference type="GO" id="GO:0016887">
    <property type="term" value="F:ATP hydrolysis activity"/>
    <property type="evidence" value="ECO:0007669"/>
    <property type="project" value="InterPro"/>
</dbReference>
<proteinExistence type="inferred from homology"/>
<evidence type="ECO:0000259" key="2">
    <source>
        <dbReference type="Pfam" id="PF00437"/>
    </source>
</evidence>
<dbReference type="GO" id="GO:0005524">
    <property type="term" value="F:ATP binding"/>
    <property type="evidence" value="ECO:0007669"/>
    <property type="project" value="InterPro"/>
</dbReference>
<organism evidence="3 4">
    <name type="scientific">Candidatus Magasanikbacteria bacterium RIFCSPHIGHO2_02_FULL_51_14</name>
    <dbReference type="NCBI Taxonomy" id="1798683"/>
    <lineage>
        <taxon>Bacteria</taxon>
        <taxon>Candidatus Magasanikiibacteriota</taxon>
    </lineage>
</organism>
<dbReference type="Gene3D" id="3.30.450.90">
    <property type="match status" value="1"/>
</dbReference>
<dbReference type="AlphaFoldDB" id="A0A1F6MHA7"/>
<dbReference type="Pfam" id="PF00437">
    <property type="entry name" value="T2SSE"/>
    <property type="match status" value="1"/>
</dbReference>
<dbReference type="STRING" id="1798683.A3C90_04320"/>
<dbReference type="InterPro" id="IPR050921">
    <property type="entry name" value="T4SS_GSP_E_ATPase"/>
</dbReference>
<evidence type="ECO:0000256" key="1">
    <source>
        <dbReference type="ARBA" id="ARBA00006611"/>
    </source>
</evidence>
<protein>
    <recommendedName>
        <fullName evidence="2">Bacterial type II secretion system protein E domain-containing protein</fullName>
    </recommendedName>
</protein>
<sequence>MKTIRQYFDTAIKKGASDIHLIAGERPAIRVEGELVPLEDKPLPEKELETAVLGILTADQKKEFLETLELDMSDQFDGVRFRVNLHRQEGKIGLAARLIPKDIPTPDDLRFEPPLREFVNLIDGLVLVVGPTGHGKSTTLASLIEEINKDRKAHIVTIEDPIEFLFEAKESVIEQREVGIDTRSFAAALKHVLRQDPNVIMVGEMRDPETIATALTAAETGHLVFSTLHTASAAEAVERIVDVFEGAKQKQVLIQLSTVLRGIVAQHLLPTKDGKRVAAREILINTPAVANLVRENNIAQIKSAIQTGAKDGMMTLENSLRQLVEDGLIDKDTAEKRMGRQKKV</sequence>
<dbReference type="Gene3D" id="3.40.50.300">
    <property type="entry name" value="P-loop containing nucleotide triphosphate hydrolases"/>
    <property type="match status" value="1"/>
</dbReference>
<dbReference type="NCBIfam" id="TIGR01420">
    <property type="entry name" value="pilT_fam"/>
    <property type="match status" value="1"/>
</dbReference>
<dbReference type="PANTHER" id="PTHR30486">
    <property type="entry name" value="TWITCHING MOTILITY PROTEIN PILT"/>
    <property type="match status" value="1"/>
</dbReference>
<comment type="caution">
    <text evidence="3">The sequence shown here is derived from an EMBL/GenBank/DDBJ whole genome shotgun (WGS) entry which is preliminary data.</text>
</comment>
<dbReference type="InterPro" id="IPR001482">
    <property type="entry name" value="T2SS/T4SS_dom"/>
</dbReference>
<comment type="similarity">
    <text evidence="1">Belongs to the GSP E family.</text>
</comment>
<dbReference type="CDD" id="cd01131">
    <property type="entry name" value="PilT"/>
    <property type="match status" value="1"/>
</dbReference>
<reference evidence="3 4" key="1">
    <citation type="journal article" date="2016" name="Nat. Commun.">
        <title>Thousands of microbial genomes shed light on interconnected biogeochemical processes in an aquifer system.</title>
        <authorList>
            <person name="Anantharaman K."/>
            <person name="Brown C.T."/>
            <person name="Hug L.A."/>
            <person name="Sharon I."/>
            <person name="Castelle C.J."/>
            <person name="Probst A.J."/>
            <person name="Thomas B.C."/>
            <person name="Singh A."/>
            <person name="Wilkins M.J."/>
            <person name="Karaoz U."/>
            <person name="Brodie E.L."/>
            <person name="Williams K.H."/>
            <person name="Hubbard S.S."/>
            <person name="Banfield J.F."/>
        </authorList>
    </citation>
    <scope>NUCLEOTIDE SEQUENCE [LARGE SCALE GENOMIC DNA]</scope>
</reference>
<feature type="domain" description="Bacterial type II secretion system protein E" evidence="2">
    <location>
        <begin position="115"/>
        <end position="303"/>
    </location>
</feature>
<evidence type="ECO:0000313" key="4">
    <source>
        <dbReference type="Proteomes" id="UP000177457"/>
    </source>
</evidence>
<name>A0A1F6MHA7_9BACT</name>
<dbReference type="InterPro" id="IPR027417">
    <property type="entry name" value="P-loop_NTPase"/>
</dbReference>